<gene>
    <name evidence="1" type="ORF">SPIL2461_LOCUS19626</name>
</gene>
<organism evidence="1 2">
    <name type="scientific">Symbiodinium pilosum</name>
    <name type="common">Dinoflagellate</name>
    <dbReference type="NCBI Taxonomy" id="2952"/>
    <lineage>
        <taxon>Eukaryota</taxon>
        <taxon>Sar</taxon>
        <taxon>Alveolata</taxon>
        <taxon>Dinophyceae</taxon>
        <taxon>Suessiales</taxon>
        <taxon>Symbiodiniaceae</taxon>
        <taxon>Symbiodinium</taxon>
    </lineage>
</organism>
<dbReference type="Proteomes" id="UP000649617">
    <property type="component" value="Unassembled WGS sequence"/>
</dbReference>
<keyword evidence="2" id="KW-1185">Reference proteome</keyword>
<sequence>MQARLALEVQNCSSVQACGLGKLFLTVGALTSPGFDFTARSDRVMLHHYLKLQSKVRSLQWRHLHGLLRRHRLSLARASALAESPTTVRPEDVTIGLHADPRSASGAWRGQVRAWEAFAEAQAHGFLLDKESYFSGSVFARYADLYWASSTRADDGFWLNYGYLCPQDPRKLLPSHSFAFASIDEVLLSKLVVFTQPPGYWDSLEALAQALPQSTWTVWVDFDLTISPCCFDYFSFTELIERKSTGDLPHVVFRDSPPEDYHHHCANAGFVIVRNSAIGRLFLELATEKRSWPGLPYGYQAAVAESLLELLGMESAVLRGGPPSYSSECLPHLVLGKPLGGSSYANYCMCWRQQLDRLIGKNRDKSRWVHFLRSREGPEVGLLLASFFLYRGSGQKDRGRGAGYLPLRAWSRAKHRRYVEAWMPPDYNYGGPCALLPLMLHWASLPHRPALIYEFLSHRFPNSMPLEVLVNGTTQEVATAYRAAADEGRKSWHSFLRRYADFASIWRVHPEHMDEPAQQKLDAAACNLGSQRIWLLGGYTYGSRSTSVK</sequence>
<protein>
    <submittedName>
        <fullName evidence="1">Uncharacterized protein</fullName>
    </submittedName>
</protein>
<proteinExistence type="predicted"/>
<evidence type="ECO:0000313" key="1">
    <source>
        <dbReference type="EMBL" id="CAE7698552.1"/>
    </source>
</evidence>
<accession>A0A812WWR5</accession>
<evidence type="ECO:0000313" key="2">
    <source>
        <dbReference type="Proteomes" id="UP000649617"/>
    </source>
</evidence>
<dbReference type="AlphaFoldDB" id="A0A812WWR5"/>
<comment type="caution">
    <text evidence="1">The sequence shown here is derived from an EMBL/GenBank/DDBJ whole genome shotgun (WGS) entry which is preliminary data.</text>
</comment>
<dbReference type="OrthoDB" id="7459479at2759"/>
<name>A0A812WWR5_SYMPI</name>
<reference evidence="1" key="1">
    <citation type="submission" date="2021-02" db="EMBL/GenBank/DDBJ databases">
        <authorList>
            <person name="Dougan E. K."/>
            <person name="Rhodes N."/>
            <person name="Thang M."/>
            <person name="Chan C."/>
        </authorList>
    </citation>
    <scope>NUCLEOTIDE SEQUENCE</scope>
</reference>
<dbReference type="EMBL" id="CAJNIZ010044705">
    <property type="protein sequence ID" value="CAE7698552.1"/>
    <property type="molecule type" value="Genomic_DNA"/>
</dbReference>